<dbReference type="AlphaFoldDB" id="A0A4R2L544"/>
<dbReference type="InterPro" id="IPR003661">
    <property type="entry name" value="HisK_dim/P_dom"/>
</dbReference>
<dbReference type="EC" id="2.7.13.3" evidence="2"/>
<keyword evidence="3" id="KW-0597">Phosphoprotein</keyword>
<proteinExistence type="predicted"/>
<dbReference type="SMART" id="SM00387">
    <property type="entry name" value="HATPase_c"/>
    <property type="match status" value="1"/>
</dbReference>
<evidence type="ECO:0000259" key="9">
    <source>
        <dbReference type="PROSITE" id="PS50109"/>
    </source>
</evidence>
<keyword evidence="6 12" id="KW-0418">Kinase</keyword>
<dbReference type="FunFam" id="3.30.565.10:FF:000042">
    <property type="entry name" value="Two-component sensor histidine kinase KdpD"/>
    <property type="match status" value="1"/>
</dbReference>
<dbReference type="Gene3D" id="3.30.565.10">
    <property type="entry name" value="Histidine kinase-like ATPase, C-terminal domain"/>
    <property type="match status" value="1"/>
</dbReference>
<dbReference type="PANTHER" id="PTHR43065:SF42">
    <property type="entry name" value="TWO-COMPONENT SENSOR PPRA"/>
    <property type="match status" value="1"/>
</dbReference>
<protein>
    <recommendedName>
        <fullName evidence="2">histidine kinase</fullName>
        <ecNumber evidence="2">2.7.13.3</ecNumber>
    </recommendedName>
</protein>
<feature type="domain" description="PAS" evidence="10">
    <location>
        <begin position="249"/>
        <end position="284"/>
    </location>
</feature>
<dbReference type="InterPro" id="IPR005467">
    <property type="entry name" value="His_kinase_dom"/>
</dbReference>
<dbReference type="RefSeq" id="WP_132543432.1">
    <property type="nucleotide sequence ID" value="NZ_SLWY01000014.1"/>
</dbReference>
<dbReference type="Pfam" id="PF02518">
    <property type="entry name" value="HATPase_c"/>
    <property type="match status" value="1"/>
</dbReference>
<dbReference type="PROSITE" id="PS50113">
    <property type="entry name" value="PAC"/>
    <property type="match status" value="2"/>
</dbReference>
<comment type="catalytic activity">
    <reaction evidence="1">
        <text>ATP + protein L-histidine = ADP + protein N-phospho-L-histidine.</text>
        <dbReference type="EC" id="2.7.13.3"/>
    </reaction>
</comment>
<evidence type="ECO:0000256" key="7">
    <source>
        <dbReference type="ARBA" id="ARBA00022840"/>
    </source>
</evidence>
<dbReference type="InterPro" id="IPR036890">
    <property type="entry name" value="HATPase_C_sf"/>
</dbReference>
<dbReference type="InterPro" id="IPR000700">
    <property type="entry name" value="PAS-assoc_C"/>
</dbReference>
<name>A0A4R2L544_9GAMM</name>
<dbReference type="EMBL" id="SLWY01000014">
    <property type="protein sequence ID" value="TCO80377.1"/>
    <property type="molecule type" value="Genomic_DNA"/>
</dbReference>
<organism evidence="12 13">
    <name type="scientific">Plasticicumulans lactativorans</name>
    <dbReference type="NCBI Taxonomy" id="1133106"/>
    <lineage>
        <taxon>Bacteria</taxon>
        <taxon>Pseudomonadati</taxon>
        <taxon>Pseudomonadota</taxon>
        <taxon>Gammaproteobacteria</taxon>
        <taxon>Candidatus Competibacteraceae</taxon>
        <taxon>Plasticicumulans</taxon>
    </lineage>
</organism>
<dbReference type="Pfam" id="PF00512">
    <property type="entry name" value="HisKA"/>
    <property type="match status" value="1"/>
</dbReference>
<dbReference type="Pfam" id="PF08447">
    <property type="entry name" value="PAS_3"/>
    <property type="match status" value="1"/>
</dbReference>
<feature type="domain" description="PAC" evidence="11">
    <location>
        <begin position="199"/>
        <end position="252"/>
    </location>
</feature>
<evidence type="ECO:0000259" key="10">
    <source>
        <dbReference type="PROSITE" id="PS50112"/>
    </source>
</evidence>
<dbReference type="SMART" id="SM00388">
    <property type="entry name" value="HisKA"/>
    <property type="match status" value="1"/>
</dbReference>
<evidence type="ECO:0000256" key="5">
    <source>
        <dbReference type="ARBA" id="ARBA00022741"/>
    </source>
</evidence>
<evidence type="ECO:0000256" key="1">
    <source>
        <dbReference type="ARBA" id="ARBA00000085"/>
    </source>
</evidence>
<sequence length="620" mass="67334">MSALPDTGSSGLEAFTRLVGRLPEPVLACSAEGEVLASNPATAALLAKVQLTDVRLVLPTGHHELVRACLQHGEAVQDAEARAGARTLAWTYVPAASDGEAGPAVHVFGRDVTDSRQTEAALRISEARHRLLAEQSTDIISRHTPGTWTFLYASPAATTLLGYRPEELVGVSSLDLFHPDDRRTYKERAPTVAYERGIYVGTYRYRHKDGHYVWLESTSRTLRDPGSGELLEIISVSRDVSRRVLAERATRRLARIVEATTDLVVFFDGSGRITYLNEAALRTLTLPATGNRPLRLRELMPPAAYARVESEGLATARATGTWSGETAFIDAKGRELPVSQVILSHPDEGDGIEYFSTVVRDMSERRHAEELVQRHQHEMAHVARLITLGEMASGLAHELNQPLAAIVNYARGAIRRMEATPPAEAEVIKGALERIAQQASRAGEIIRRLRGFARKSEFQRLPIDVNAVVREMLRFCLPEARRHGVHLAAELAPHLPTVLADRVQIEQVLLNLLRNAMEAAPGDASGGIASPVLVRSDLTAEGCVAVHVIDCGPGLPSTDPEQLFEQFYTTKPKGLGLGLSISRSIMEAHGGQLWADDNPEGGAIFSFTLPAAPASATPGI</sequence>
<dbReference type="PANTHER" id="PTHR43065">
    <property type="entry name" value="SENSOR HISTIDINE KINASE"/>
    <property type="match status" value="1"/>
</dbReference>
<keyword evidence="5" id="KW-0547">Nucleotide-binding</keyword>
<dbReference type="Pfam" id="PF13426">
    <property type="entry name" value="PAS_9"/>
    <property type="match status" value="1"/>
</dbReference>
<dbReference type="PROSITE" id="PS50109">
    <property type="entry name" value="HIS_KIN"/>
    <property type="match status" value="1"/>
</dbReference>
<evidence type="ECO:0000313" key="13">
    <source>
        <dbReference type="Proteomes" id="UP000295765"/>
    </source>
</evidence>
<keyword evidence="8" id="KW-0902">Two-component regulatory system</keyword>
<dbReference type="GO" id="GO:0000155">
    <property type="term" value="F:phosphorelay sensor kinase activity"/>
    <property type="evidence" value="ECO:0007669"/>
    <property type="project" value="InterPro"/>
</dbReference>
<feature type="domain" description="PAS" evidence="10">
    <location>
        <begin position="125"/>
        <end position="196"/>
    </location>
</feature>
<dbReference type="SMART" id="SM00086">
    <property type="entry name" value="PAC"/>
    <property type="match status" value="2"/>
</dbReference>
<keyword evidence="4" id="KW-0808">Transferase</keyword>
<accession>A0A4R2L544</accession>
<dbReference type="InterPro" id="IPR036097">
    <property type="entry name" value="HisK_dim/P_sf"/>
</dbReference>
<reference evidence="12 13" key="1">
    <citation type="submission" date="2019-03" db="EMBL/GenBank/DDBJ databases">
        <title>Genomic Encyclopedia of Type Strains, Phase IV (KMG-IV): sequencing the most valuable type-strain genomes for metagenomic binning, comparative biology and taxonomic classification.</title>
        <authorList>
            <person name="Goeker M."/>
        </authorList>
    </citation>
    <scope>NUCLEOTIDE SEQUENCE [LARGE SCALE GENOMIC DNA]</scope>
    <source>
        <strain evidence="12 13">DSM 25287</strain>
    </source>
</reference>
<dbReference type="CDD" id="cd00082">
    <property type="entry name" value="HisKA"/>
    <property type="match status" value="1"/>
</dbReference>
<dbReference type="InterPro" id="IPR004358">
    <property type="entry name" value="Sig_transdc_His_kin-like_C"/>
</dbReference>
<evidence type="ECO:0000256" key="2">
    <source>
        <dbReference type="ARBA" id="ARBA00012438"/>
    </source>
</evidence>
<dbReference type="SUPFAM" id="SSF55874">
    <property type="entry name" value="ATPase domain of HSP90 chaperone/DNA topoisomerase II/histidine kinase"/>
    <property type="match status" value="1"/>
</dbReference>
<dbReference type="SMART" id="SM00091">
    <property type="entry name" value="PAS"/>
    <property type="match status" value="3"/>
</dbReference>
<dbReference type="NCBIfam" id="TIGR00229">
    <property type="entry name" value="sensory_box"/>
    <property type="match status" value="2"/>
</dbReference>
<gene>
    <name evidence="12" type="ORF">EV699_11421</name>
</gene>
<dbReference type="InterPro" id="IPR013655">
    <property type="entry name" value="PAS_fold_3"/>
</dbReference>
<feature type="domain" description="Histidine kinase" evidence="9">
    <location>
        <begin position="394"/>
        <end position="613"/>
    </location>
</feature>
<dbReference type="CDD" id="cd00130">
    <property type="entry name" value="PAS"/>
    <property type="match status" value="2"/>
</dbReference>
<keyword evidence="13" id="KW-1185">Reference proteome</keyword>
<dbReference type="SUPFAM" id="SSF55785">
    <property type="entry name" value="PYP-like sensor domain (PAS domain)"/>
    <property type="match status" value="2"/>
</dbReference>
<evidence type="ECO:0000259" key="11">
    <source>
        <dbReference type="PROSITE" id="PS50113"/>
    </source>
</evidence>
<evidence type="ECO:0000256" key="8">
    <source>
        <dbReference type="ARBA" id="ARBA00023012"/>
    </source>
</evidence>
<dbReference type="Proteomes" id="UP000295765">
    <property type="component" value="Unassembled WGS sequence"/>
</dbReference>
<dbReference type="OrthoDB" id="9772100at2"/>
<feature type="domain" description="PAC" evidence="11">
    <location>
        <begin position="322"/>
        <end position="374"/>
    </location>
</feature>
<evidence type="ECO:0000256" key="6">
    <source>
        <dbReference type="ARBA" id="ARBA00022777"/>
    </source>
</evidence>
<dbReference type="InterPro" id="IPR003594">
    <property type="entry name" value="HATPase_dom"/>
</dbReference>
<keyword evidence="7" id="KW-0067">ATP-binding</keyword>
<dbReference type="Gene3D" id="3.30.450.20">
    <property type="entry name" value="PAS domain"/>
    <property type="match status" value="3"/>
</dbReference>
<dbReference type="SUPFAM" id="SSF47384">
    <property type="entry name" value="Homodimeric domain of signal transducing histidine kinase"/>
    <property type="match status" value="1"/>
</dbReference>
<dbReference type="InterPro" id="IPR035965">
    <property type="entry name" value="PAS-like_dom_sf"/>
</dbReference>
<comment type="caution">
    <text evidence="12">The sequence shown here is derived from an EMBL/GenBank/DDBJ whole genome shotgun (WGS) entry which is preliminary data.</text>
</comment>
<dbReference type="GO" id="GO:0042802">
    <property type="term" value="F:identical protein binding"/>
    <property type="evidence" value="ECO:0007669"/>
    <property type="project" value="UniProtKB-ARBA"/>
</dbReference>
<dbReference type="GO" id="GO:0005524">
    <property type="term" value="F:ATP binding"/>
    <property type="evidence" value="ECO:0007669"/>
    <property type="project" value="UniProtKB-KW"/>
</dbReference>
<evidence type="ECO:0000313" key="12">
    <source>
        <dbReference type="EMBL" id="TCO80377.1"/>
    </source>
</evidence>
<dbReference type="PRINTS" id="PR00344">
    <property type="entry name" value="BCTRLSENSOR"/>
</dbReference>
<dbReference type="Gene3D" id="1.10.287.130">
    <property type="match status" value="1"/>
</dbReference>
<evidence type="ECO:0000256" key="3">
    <source>
        <dbReference type="ARBA" id="ARBA00022553"/>
    </source>
</evidence>
<evidence type="ECO:0000256" key="4">
    <source>
        <dbReference type="ARBA" id="ARBA00022679"/>
    </source>
</evidence>
<dbReference type="PROSITE" id="PS50112">
    <property type="entry name" value="PAS"/>
    <property type="match status" value="2"/>
</dbReference>
<dbReference type="InterPro" id="IPR001610">
    <property type="entry name" value="PAC"/>
</dbReference>
<dbReference type="InterPro" id="IPR000014">
    <property type="entry name" value="PAS"/>
</dbReference>